<organism evidence="1">
    <name type="scientific">Entomoneis paludosa</name>
    <dbReference type="NCBI Taxonomy" id="265537"/>
    <lineage>
        <taxon>Eukaryota</taxon>
        <taxon>Sar</taxon>
        <taxon>Stramenopiles</taxon>
        <taxon>Ochrophyta</taxon>
        <taxon>Bacillariophyta</taxon>
        <taxon>Bacillariophyceae</taxon>
        <taxon>Bacillariophycidae</taxon>
        <taxon>Entomoneidaceae</taxon>
        <taxon>Entomoneis</taxon>
    </lineage>
</organism>
<name>A0A7S3DXR7_9STRA</name>
<evidence type="ECO:0000313" key="1">
    <source>
        <dbReference type="EMBL" id="CAD9993638.1"/>
    </source>
</evidence>
<protein>
    <submittedName>
        <fullName evidence="1">Uncharacterized protein</fullName>
    </submittedName>
</protein>
<gene>
    <name evidence="1" type="ORF">APAL1065_LOCUS26474</name>
</gene>
<dbReference type="EMBL" id="HBHT01039403">
    <property type="protein sequence ID" value="CAD9993638.1"/>
    <property type="molecule type" value="Transcribed_RNA"/>
</dbReference>
<accession>A0A7S3DXR7</accession>
<sequence length="111" mass="11971">MEVVQHKMTHIDKLKGLQIGGSLAGIAEVFGPHGGSSKKTDDDPAAQTQFRFDWLSPWVHGACFPASLRDEIMGFGLPKNKSHVPACCRHGACPDAGKSHPHQDLNSTDIV</sequence>
<dbReference type="AlphaFoldDB" id="A0A7S3DXR7"/>
<proteinExistence type="predicted"/>
<reference evidence="1" key="1">
    <citation type="submission" date="2021-01" db="EMBL/GenBank/DDBJ databases">
        <authorList>
            <person name="Corre E."/>
            <person name="Pelletier E."/>
            <person name="Niang G."/>
            <person name="Scheremetjew M."/>
            <person name="Finn R."/>
            <person name="Kale V."/>
            <person name="Holt S."/>
            <person name="Cochrane G."/>
            <person name="Meng A."/>
            <person name="Brown T."/>
            <person name="Cohen L."/>
        </authorList>
    </citation>
    <scope>NUCLEOTIDE SEQUENCE</scope>
    <source>
        <strain evidence="1">CCMP125</strain>
    </source>
</reference>